<name>U1WZX4_ANEAE</name>
<evidence type="ECO:0000313" key="2">
    <source>
        <dbReference type="Proteomes" id="UP000016511"/>
    </source>
</evidence>
<dbReference type="Proteomes" id="UP000016511">
    <property type="component" value="Unassembled WGS sequence"/>
</dbReference>
<dbReference type="AlphaFoldDB" id="U1WZX4"/>
<dbReference type="EMBL" id="AWSJ01000247">
    <property type="protein sequence ID" value="ERI07803.1"/>
    <property type="molecule type" value="Genomic_DNA"/>
</dbReference>
<comment type="caution">
    <text evidence="1">The sequence shown here is derived from an EMBL/GenBank/DDBJ whole genome shotgun (WGS) entry which is preliminary data.</text>
</comment>
<dbReference type="HOGENOM" id="CLU_3148868_0_0_9"/>
<dbReference type="STRING" id="649747.HMPREF0083_04131"/>
<evidence type="ECO:0000313" key="1">
    <source>
        <dbReference type="EMBL" id="ERI07803.1"/>
    </source>
</evidence>
<gene>
    <name evidence="1" type="ORF">HMPREF0083_04131</name>
</gene>
<proteinExistence type="predicted"/>
<reference evidence="1 2" key="1">
    <citation type="submission" date="2013-08" db="EMBL/GenBank/DDBJ databases">
        <authorList>
            <person name="Weinstock G."/>
            <person name="Sodergren E."/>
            <person name="Wylie T."/>
            <person name="Fulton L."/>
            <person name="Fulton R."/>
            <person name="Fronick C."/>
            <person name="O'Laughlin M."/>
            <person name="Godfrey J."/>
            <person name="Miner T."/>
            <person name="Herter B."/>
            <person name="Appelbaum E."/>
            <person name="Cordes M."/>
            <person name="Lek S."/>
            <person name="Wollam A."/>
            <person name="Pepin K.H."/>
            <person name="Palsikar V.B."/>
            <person name="Mitreva M."/>
            <person name="Wilson R.K."/>
        </authorList>
    </citation>
    <scope>NUCLEOTIDE SEQUENCE [LARGE SCALE GENOMIC DNA]</scope>
    <source>
        <strain evidence="1 2">ATCC 12856</strain>
    </source>
</reference>
<sequence length="48" mass="5583">MAYVCIGASPNEDLFDTEPILLLLRKLVNSLSLKKEYLYLLDFLLHKK</sequence>
<dbReference type="PATRIC" id="fig|649747.3.peg.3746"/>
<accession>U1WZX4</accession>
<organism evidence="1 2">
    <name type="scientific">Aneurinibacillus aneurinilyticus ATCC 12856</name>
    <dbReference type="NCBI Taxonomy" id="649747"/>
    <lineage>
        <taxon>Bacteria</taxon>
        <taxon>Bacillati</taxon>
        <taxon>Bacillota</taxon>
        <taxon>Bacilli</taxon>
        <taxon>Bacillales</taxon>
        <taxon>Paenibacillaceae</taxon>
        <taxon>Aneurinibacillus group</taxon>
        <taxon>Aneurinibacillus</taxon>
    </lineage>
</organism>
<keyword evidence="2" id="KW-1185">Reference proteome</keyword>
<protein>
    <submittedName>
        <fullName evidence="1">Uncharacterized protein</fullName>
    </submittedName>
</protein>